<protein>
    <submittedName>
        <fullName evidence="5">DNA-binding transcriptional regulator, MarR family</fullName>
    </submittedName>
</protein>
<dbReference type="EMBL" id="UHJJ01000017">
    <property type="protein sequence ID" value="SUQ15880.1"/>
    <property type="molecule type" value="Genomic_DNA"/>
</dbReference>
<dbReference type="SUPFAM" id="SSF46785">
    <property type="entry name" value="Winged helix' DNA-binding domain"/>
    <property type="match status" value="1"/>
</dbReference>
<keyword evidence="1" id="KW-0805">Transcription regulation</keyword>
<dbReference type="PANTHER" id="PTHR42756:SF1">
    <property type="entry name" value="TRANSCRIPTIONAL REPRESSOR OF EMRAB OPERON"/>
    <property type="match status" value="1"/>
</dbReference>
<evidence type="ECO:0000256" key="1">
    <source>
        <dbReference type="ARBA" id="ARBA00023015"/>
    </source>
</evidence>
<proteinExistence type="predicted"/>
<dbReference type="PRINTS" id="PR00598">
    <property type="entry name" value="HTHMARR"/>
</dbReference>
<dbReference type="SMART" id="SM00347">
    <property type="entry name" value="HTH_MARR"/>
    <property type="match status" value="1"/>
</dbReference>
<evidence type="ECO:0000313" key="6">
    <source>
        <dbReference type="Proteomes" id="UP000254051"/>
    </source>
</evidence>
<keyword evidence="6" id="KW-1185">Reference proteome</keyword>
<dbReference type="GO" id="GO:0003700">
    <property type="term" value="F:DNA-binding transcription factor activity"/>
    <property type="evidence" value="ECO:0007669"/>
    <property type="project" value="InterPro"/>
</dbReference>
<gene>
    <name evidence="5" type="ORF">SAMN05216529_11757</name>
</gene>
<feature type="domain" description="HTH marR-type" evidence="4">
    <location>
        <begin position="7"/>
        <end position="139"/>
    </location>
</feature>
<dbReference type="PANTHER" id="PTHR42756">
    <property type="entry name" value="TRANSCRIPTIONAL REGULATOR, MARR"/>
    <property type="match status" value="1"/>
</dbReference>
<dbReference type="PROSITE" id="PS50995">
    <property type="entry name" value="HTH_MARR_2"/>
    <property type="match status" value="1"/>
</dbReference>
<dbReference type="Proteomes" id="UP000254051">
    <property type="component" value="Unassembled WGS sequence"/>
</dbReference>
<sequence length="152" mass="17575">MECDINHMPTMGIMSRIMHMNGSQAKALFGQYGLKPGHAGILFMLNYCGEVSQRELASRMHVTPPSITAAIQKMEKLELIRRKPDDKDQRIMRLSLTEKGIACLKHTKEVAERMDEVMFRGMSQEERLLLRRLLIQVEENLRQDKEFSNITL</sequence>
<name>A0A316AD43_9FIRM</name>
<dbReference type="InterPro" id="IPR000835">
    <property type="entry name" value="HTH_MarR-typ"/>
</dbReference>
<dbReference type="OrthoDB" id="6400170at2"/>
<evidence type="ECO:0000259" key="4">
    <source>
        <dbReference type="PROSITE" id="PS50995"/>
    </source>
</evidence>
<dbReference type="AlphaFoldDB" id="A0A316AD43"/>
<accession>A0A316AD43</accession>
<dbReference type="Pfam" id="PF12802">
    <property type="entry name" value="MarR_2"/>
    <property type="match status" value="1"/>
</dbReference>
<dbReference type="Gene3D" id="1.10.10.10">
    <property type="entry name" value="Winged helix-like DNA-binding domain superfamily/Winged helix DNA-binding domain"/>
    <property type="match status" value="1"/>
</dbReference>
<keyword evidence="3" id="KW-0804">Transcription</keyword>
<evidence type="ECO:0000313" key="5">
    <source>
        <dbReference type="EMBL" id="SUQ15880.1"/>
    </source>
</evidence>
<dbReference type="GO" id="GO:0003677">
    <property type="term" value="F:DNA binding"/>
    <property type="evidence" value="ECO:0007669"/>
    <property type="project" value="UniProtKB-KW"/>
</dbReference>
<organism evidence="5 6">
    <name type="scientific">Faecalicatena contorta</name>
    <dbReference type="NCBI Taxonomy" id="39482"/>
    <lineage>
        <taxon>Bacteria</taxon>
        <taxon>Bacillati</taxon>
        <taxon>Bacillota</taxon>
        <taxon>Clostridia</taxon>
        <taxon>Lachnospirales</taxon>
        <taxon>Lachnospiraceae</taxon>
        <taxon>Faecalicatena</taxon>
    </lineage>
</organism>
<keyword evidence="2 5" id="KW-0238">DNA-binding</keyword>
<dbReference type="InterPro" id="IPR036390">
    <property type="entry name" value="WH_DNA-bd_sf"/>
</dbReference>
<evidence type="ECO:0000256" key="3">
    <source>
        <dbReference type="ARBA" id="ARBA00023163"/>
    </source>
</evidence>
<reference evidence="6" key="1">
    <citation type="submission" date="2017-07" db="EMBL/GenBank/DDBJ databases">
        <authorList>
            <person name="Varghese N."/>
            <person name="Submissions S."/>
        </authorList>
    </citation>
    <scope>NUCLEOTIDE SEQUENCE [LARGE SCALE GENOMIC DNA]</scope>
    <source>
        <strain evidence="6">NLAE-zl-C134</strain>
    </source>
</reference>
<dbReference type="InterPro" id="IPR036388">
    <property type="entry name" value="WH-like_DNA-bd_sf"/>
</dbReference>
<evidence type="ECO:0000256" key="2">
    <source>
        <dbReference type="ARBA" id="ARBA00023125"/>
    </source>
</evidence>
<dbReference type="RefSeq" id="WP_109714093.1">
    <property type="nucleotide sequence ID" value="NZ_QGDS01000017.1"/>
</dbReference>